<reference evidence="1 2" key="1">
    <citation type="submission" date="2019-06" db="EMBL/GenBank/DDBJ databases">
        <title>Genomic Encyclopedia of Archaeal and Bacterial Type Strains, Phase II (KMG-II): from individual species to whole genera.</title>
        <authorList>
            <person name="Goeker M."/>
        </authorList>
    </citation>
    <scope>NUCLEOTIDE SEQUENCE [LARGE SCALE GENOMIC DNA]</scope>
    <source>
        <strain evidence="1 2">DSM 18423</strain>
    </source>
</reference>
<dbReference type="OrthoDB" id="280696at2"/>
<name>A0A543KES4_9RHOB</name>
<organism evidence="1 2">
    <name type="scientific">Roseinatronobacter monicus</name>
    <dbReference type="NCBI Taxonomy" id="393481"/>
    <lineage>
        <taxon>Bacteria</taxon>
        <taxon>Pseudomonadati</taxon>
        <taxon>Pseudomonadota</taxon>
        <taxon>Alphaproteobacteria</taxon>
        <taxon>Rhodobacterales</taxon>
        <taxon>Paracoccaceae</taxon>
        <taxon>Roseinatronobacter</taxon>
    </lineage>
</organism>
<dbReference type="Gene3D" id="3.40.50.300">
    <property type="entry name" value="P-loop containing nucleotide triphosphate hydrolases"/>
    <property type="match status" value="1"/>
</dbReference>
<dbReference type="AlphaFoldDB" id="A0A543KES4"/>
<accession>A0A543KES4</accession>
<comment type="caution">
    <text evidence="1">The sequence shown here is derived from an EMBL/GenBank/DDBJ whole genome shotgun (WGS) entry which is preliminary data.</text>
</comment>
<dbReference type="RefSeq" id="WP_142081545.1">
    <property type="nucleotide sequence ID" value="NZ_VFPT01000001.1"/>
</dbReference>
<protein>
    <recommendedName>
        <fullName evidence="3">Phage terminase large subunit-like protein</fullName>
    </recommendedName>
</protein>
<sequence>MTVTIRDAMCDPQLFGDVFGADSFAAWRALLSGFYGLHLSDDEAATFKSLTARTEAPQGPFSELWLVVGRRGGKSHAAALLALFQAVFQDHRDKLSPGEIATTLVLAADRPQARSAMRYIAGLCEHPMIRPMVKRQNETTIEFSNRSSIEIGTASFRSVRGYTLSAVIADEIAFWHSDGASPDREIIQALRPALATLDGRLIALSSPYAKRGELWRTYKRSFGDDADTRVLVAQAPTLTMNPTLDPAIVERAKRDDLEAARAEYEAQFRSDISSFLDTDQIERATRRKPLELMPSSRHRYFAFCDPAGGGADEFTLAIGHREGDTVVVDLVRGRHGSPAEIVKEYADVLRRFDIGTIHGDRYAGRWPRDEFMRWGIKYQTSDLDRSGLYLELLARLNSGSVELPPCDRLQRQLIGLERRTSRSGRDTIDHAPGSHDDRANSIAGLVVHAKRRQGSIRILEIPGC</sequence>
<proteinExistence type="predicted"/>
<keyword evidence="2" id="KW-1185">Reference proteome</keyword>
<evidence type="ECO:0008006" key="3">
    <source>
        <dbReference type="Google" id="ProtNLM"/>
    </source>
</evidence>
<dbReference type="Proteomes" id="UP000320582">
    <property type="component" value="Unassembled WGS sequence"/>
</dbReference>
<dbReference type="EMBL" id="VFPT01000001">
    <property type="protein sequence ID" value="TQM93554.1"/>
    <property type="molecule type" value="Genomic_DNA"/>
</dbReference>
<evidence type="ECO:0000313" key="1">
    <source>
        <dbReference type="EMBL" id="TQM93554.1"/>
    </source>
</evidence>
<evidence type="ECO:0000313" key="2">
    <source>
        <dbReference type="Proteomes" id="UP000320582"/>
    </source>
</evidence>
<gene>
    <name evidence="1" type="ORF">BD293_2191</name>
</gene>
<dbReference type="Gene3D" id="3.30.420.240">
    <property type="match status" value="1"/>
</dbReference>
<dbReference type="InterPro" id="IPR027417">
    <property type="entry name" value="P-loop_NTPase"/>
</dbReference>